<dbReference type="RefSeq" id="WP_011525544.1">
    <property type="nucleotide sequence ID" value="NC_008009.1"/>
</dbReference>
<keyword evidence="2" id="KW-0378">Hydrolase</keyword>
<dbReference type="InterPro" id="IPR050248">
    <property type="entry name" value="Polysacc_deacetylase_ArnD"/>
</dbReference>
<accession>Q1IHA2</accession>
<proteinExistence type="predicted"/>
<evidence type="ECO:0000256" key="1">
    <source>
        <dbReference type="ARBA" id="ARBA00022723"/>
    </source>
</evidence>
<dbReference type="Gene3D" id="3.20.20.370">
    <property type="entry name" value="Glycoside hydrolase/deacetylase"/>
    <property type="match status" value="1"/>
</dbReference>
<protein>
    <submittedName>
        <fullName evidence="4">Polysaccharide deacetylase</fullName>
    </submittedName>
</protein>
<keyword evidence="1" id="KW-0479">Metal-binding</keyword>
<dbReference type="PROSITE" id="PS51677">
    <property type="entry name" value="NODB"/>
    <property type="match status" value="1"/>
</dbReference>
<sequence length="240" mass="26637">MLAPFIGLGALGLASAAGYHTMGPTSQLYGRNFVGLPKGTKKLALTYDDGPNDPYTESILNVLDIHDVKATFFLIGRYVRQRPDLVRRQVVLGHAIGNHTWDHPNLIFSTPHSLRSQLGKTSQEIFDACGQKPTLFRPPFGGRRPGVIQTASSMGMTAVMWNVTCYDWSATSNEKIEAHAARQIRGGDVILLHDGGHKFFGADRNWTVKATDNLIRRYKDEGYEFVTVPEMLSEGIVHRL</sequence>
<evidence type="ECO:0000313" key="4">
    <source>
        <dbReference type="EMBL" id="ABF43748.1"/>
    </source>
</evidence>
<evidence type="ECO:0000313" key="5">
    <source>
        <dbReference type="Proteomes" id="UP000002432"/>
    </source>
</evidence>
<dbReference type="CDD" id="cd10917">
    <property type="entry name" value="CE4_NodB_like_6s_7s"/>
    <property type="match status" value="1"/>
</dbReference>
<dbReference type="PANTHER" id="PTHR10587">
    <property type="entry name" value="GLYCOSYL TRANSFERASE-RELATED"/>
    <property type="match status" value="1"/>
</dbReference>
<dbReference type="GO" id="GO:0005975">
    <property type="term" value="P:carbohydrate metabolic process"/>
    <property type="evidence" value="ECO:0007669"/>
    <property type="project" value="InterPro"/>
</dbReference>
<dbReference type="AlphaFoldDB" id="Q1IHA2"/>
<evidence type="ECO:0000259" key="3">
    <source>
        <dbReference type="PROSITE" id="PS51677"/>
    </source>
</evidence>
<dbReference type="InterPro" id="IPR002509">
    <property type="entry name" value="NODB_dom"/>
</dbReference>
<dbReference type="GO" id="GO:0016020">
    <property type="term" value="C:membrane"/>
    <property type="evidence" value="ECO:0007669"/>
    <property type="project" value="TreeGrafter"/>
</dbReference>
<dbReference type="eggNOG" id="COG0726">
    <property type="taxonomic scope" value="Bacteria"/>
</dbReference>
<reference evidence="4 5" key="1">
    <citation type="journal article" date="2009" name="Appl. Environ. Microbiol.">
        <title>Three genomes from the phylum Acidobacteria provide insight into the lifestyles of these microorganisms in soils.</title>
        <authorList>
            <person name="Ward N.L."/>
            <person name="Challacombe J.F."/>
            <person name="Janssen P.H."/>
            <person name="Henrissat B."/>
            <person name="Coutinho P.M."/>
            <person name="Wu M."/>
            <person name="Xie G."/>
            <person name="Haft D.H."/>
            <person name="Sait M."/>
            <person name="Badger J."/>
            <person name="Barabote R.D."/>
            <person name="Bradley B."/>
            <person name="Brettin T.S."/>
            <person name="Brinkac L.M."/>
            <person name="Bruce D."/>
            <person name="Creasy T."/>
            <person name="Daugherty S.C."/>
            <person name="Davidsen T.M."/>
            <person name="DeBoy R.T."/>
            <person name="Detter J.C."/>
            <person name="Dodson R.J."/>
            <person name="Durkin A.S."/>
            <person name="Ganapathy A."/>
            <person name="Gwinn-Giglio M."/>
            <person name="Han C.S."/>
            <person name="Khouri H."/>
            <person name="Kiss H."/>
            <person name="Kothari S.P."/>
            <person name="Madupu R."/>
            <person name="Nelson K.E."/>
            <person name="Nelson W.C."/>
            <person name="Paulsen I."/>
            <person name="Penn K."/>
            <person name="Ren Q."/>
            <person name="Rosovitz M.J."/>
            <person name="Selengut J.D."/>
            <person name="Shrivastava S."/>
            <person name="Sullivan S.A."/>
            <person name="Tapia R."/>
            <person name="Thompson L.S."/>
            <person name="Watkins K.L."/>
            <person name="Yang Q."/>
            <person name="Yu C."/>
            <person name="Zafar N."/>
            <person name="Zhou L."/>
            <person name="Kuske C.R."/>
        </authorList>
    </citation>
    <scope>NUCLEOTIDE SEQUENCE [LARGE SCALE GENOMIC DNA]</scope>
    <source>
        <strain evidence="4 5">Ellin345</strain>
    </source>
</reference>
<dbReference type="EnsemblBacteria" id="ABF43748">
    <property type="protein sequence ID" value="ABF43748"/>
    <property type="gene ID" value="Acid345_4749"/>
</dbReference>
<dbReference type="EMBL" id="CP000360">
    <property type="protein sequence ID" value="ABF43748.1"/>
    <property type="molecule type" value="Genomic_DNA"/>
</dbReference>
<dbReference type="Proteomes" id="UP000002432">
    <property type="component" value="Chromosome"/>
</dbReference>
<dbReference type="OrthoDB" id="9812065at2"/>
<keyword evidence="5" id="KW-1185">Reference proteome</keyword>
<gene>
    <name evidence="4" type="ordered locus">Acid345_4749</name>
</gene>
<evidence type="ECO:0000256" key="2">
    <source>
        <dbReference type="ARBA" id="ARBA00022801"/>
    </source>
</evidence>
<name>Q1IHA2_KORVE</name>
<organism evidence="4 5">
    <name type="scientific">Koribacter versatilis (strain Ellin345)</name>
    <dbReference type="NCBI Taxonomy" id="204669"/>
    <lineage>
        <taxon>Bacteria</taxon>
        <taxon>Pseudomonadati</taxon>
        <taxon>Acidobacteriota</taxon>
        <taxon>Terriglobia</taxon>
        <taxon>Terriglobales</taxon>
        <taxon>Candidatus Korobacteraceae</taxon>
        <taxon>Candidatus Korobacter</taxon>
    </lineage>
</organism>
<dbReference type="KEGG" id="aba:Acid345_4749"/>
<dbReference type="PANTHER" id="PTHR10587:SF133">
    <property type="entry name" value="CHITIN DEACETYLASE 1-RELATED"/>
    <property type="match status" value="1"/>
</dbReference>
<dbReference type="STRING" id="204669.Acid345_4749"/>
<feature type="domain" description="NodB homology" evidence="3">
    <location>
        <begin position="41"/>
        <end position="226"/>
    </location>
</feature>
<dbReference type="InterPro" id="IPR011330">
    <property type="entry name" value="Glyco_hydro/deAcase_b/a-brl"/>
</dbReference>
<dbReference type="GO" id="GO:0016810">
    <property type="term" value="F:hydrolase activity, acting on carbon-nitrogen (but not peptide) bonds"/>
    <property type="evidence" value="ECO:0007669"/>
    <property type="project" value="InterPro"/>
</dbReference>
<dbReference type="Pfam" id="PF01522">
    <property type="entry name" value="Polysacc_deac_1"/>
    <property type="match status" value="1"/>
</dbReference>
<dbReference type="HOGENOM" id="CLU_021264_0_0_0"/>
<dbReference type="SUPFAM" id="SSF88713">
    <property type="entry name" value="Glycoside hydrolase/deacetylase"/>
    <property type="match status" value="1"/>
</dbReference>
<dbReference type="GO" id="GO:0046872">
    <property type="term" value="F:metal ion binding"/>
    <property type="evidence" value="ECO:0007669"/>
    <property type="project" value="UniProtKB-KW"/>
</dbReference>